<name>A0A7J7Z5U6_MYOMY</name>
<feature type="region of interest" description="Disordered" evidence="1">
    <location>
        <begin position="72"/>
        <end position="99"/>
    </location>
</feature>
<evidence type="ECO:0000256" key="1">
    <source>
        <dbReference type="SAM" id="MobiDB-lite"/>
    </source>
</evidence>
<protein>
    <submittedName>
        <fullName evidence="2">Uncharacterized protein</fullName>
    </submittedName>
</protein>
<organism evidence="2 3">
    <name type="scientific">Myotis myotis</name>
    <name type="common">Greater mouse-eared bat</name>
    <name type="synonym">Vespertilio myotis</name>
    <dbReference type="NCBI Taxonomy" id="51298"/>
    <lineage>
        <taxon>Eukaryota</taxon>
        <taxon>Metazoa</taxon>
        <taxon>Chordata</taxon>
        <taxon>Craniata</taxon>
        <taxon>Vertebrata</taxon>
        <taxon>Euteleostomi</taxon>
        <taxon>Mammalia</taxon>
        <taxon>Eutheria</taxon>
        <taxon>Laurasiatheria</taxon>
        <taxon>Chiroptera</taxon>
        <taxon>Yangochiroptera</taxon>
        <taxon>Vespertilionidae</taxon>
        <taxon>Myotis</taxon>
    </lineage>
</organism>
<feature type="region of interest" description="Disordered" evidence="1">
    <location>
        <begin position="118"/>
        <end position="152"/>
    </location>
</feature>
<sequence length="185" mass="19869">MFMSYRTLLPASRLGMELTTLWGPGAMLQPTEPPGQASPSTSLLTNQSGSILTNQDSVLWINQTARICMRTDPSGTEGRATCQPAASGSRGAFARSSPAGISPAGAEALTLSPWHRAEQRKQLAQGKATSAEQSRAEQQGAEGAHSLGRPGPHSRAVSQLSCFAQNQGAFFTLNWRFLLAWNWRQ</sequence>
<evidence type="ECO:0000313" key="3">
    <source>
        <dbReference type="Proteomes" id="UP000527355"/>
    </source>
</evidence>
<reference evidence="2 3" key="1">
    <citation type="journal article" date="2020" name="Nature">
        <title>Six reference-quality genomes reveal evolution of bat adaptations.</title>
        <authorList>
            <person name="Jebb D."/>
            <person name="Huang Z."/>
            <person name="Pippel M."/>
            <person name="Hughes G.M."/>
            <person name="Lavrichenko K."/>
            <person name="Devanna P."/>
            <person name="Winkler S."/>
            <person name="Jermiin L.S."/>
            <person name="Skirmuntt E.C."/>
            <person name="Katzourakis A."/>
            <person name="Burkitt-Gray L."/>
            <person name="Ray D.A."/>
            <person name="Sullivan K.A.M."/>
            <person name="Roscito J.G."/>
            <person name="Kirilenko B.M."/>
            <person name="Davalos L.M."/>
            <person name="Corthals A.P."/>
            <person name="Power M.L."/>
            <person name="Jones G."/>
            <person name="Ransome R.D."/>
            <person name="Dechmann D.K.N."/>
            <person name="Locatelli A.G."/>
            <person name="Puechmaille S.J."/>
            <person name="Fedrigo O."/>
            <person name="Jarvis E.D."/>
            <person name="Hiller M."/>
            <person name="Vernes S.C."/>
            <person name="Myers E.W."/>
            <person name="Teeling E.C."/>
        </authorList>
    </citation>
    <scope>NUCLEOTIDE SEQUENCE [LARGE SCALE GENOMIC DNA]</scope>
    <source>
        <strain evidence="2">MMyoMyo1</strain>
        <tissue evidence="2">Flight muscle</tissue>
    </source>
</reference>
<feature type="compositionally biased region" description="Polar residues" evidence="1">
    <location>
        <begin position="127"/>
        <end position="137"/>
    </location>
</feature>
<keyword evidence="3" id="KW-1185">Reference proteome</keyword>
<dbReference type="EMBL" id="JABWUV010000003">
    <property type="protein sequence ID" value="KAF6369468.1"/>
    <property type="molecule type" value="Genomic_DNA"/>
</dbReference>
<accession>A0A7J7Z5U6</accession>
<evidence type="ECO:0000313" key="2">
    <source>
        <dbReference type="EMBL" id="KAF6369468.1"/>
    </source>
</evidence>
<comment type="caution">
    <text evidence="2">The sequence shown here is derived from an EMBL/GenBank/DDBJ whole genome shotgun (WGS) entry which is preliminary data.</text>
</comment>
<gene>
    <name evidence="2" type="ORF">mMyoMyo1_010790</name>
</gene>
<dbReference type="AlphaFoldDB" id="A0A7J7Z5U6"/>
<proteinExistence type="predicted"/>
<dbReference type="Proteomes" id="UP000527355">
    <property type="component" value="Unassembled WGS sequence"/>
</dbReference>
<feature type="compositionally biased region" description="Low complexity" evidence="1">
    <location>
        <begin position="84"/>
        <end position="99"/>
    </location>
</feature>
<feature type="compositionally biased region" description="Polar residues" evidence="1">
    <location>
        <begin position="37"/>
        <end position="47"/>
    </location>
</feature>
<feature type="region of interest" description="Disordered" evidence="1">
    <location>
        <begin position="25"/>
        <end position="47"/>
    </location>
</feature>